<evidence type="ECO:0000259" key="6">
    <source>
        <dbReference type="Pfam" id="PF08573"/>
    </source>
</evidence>
<feature type="compositionally biased region" description="Polar residues" evidence="5">
    <location>
        <begin position="299"/>
        <end position="328"/>
    </location>
</feature>
<evidence type="ECO:0000256" key="2">
    <source>
        <dbReference type="ARBA" id="ARBA00022763"/>
    </source>
</evidence>
<dbReference type="GO" id="GO:0005634">
    <property type="term" value="C:nucleus"/>
    <property type="evidence" value="ECO:0007669"/>
    <property type="project" value="UniProtKB-SubCell"/>
</dbReference>
<reference evidence="8" key="1">
    <citation type="submission" date="2025-08" db="UniProtKB">
        <authorList>
            <consortium name="RefSeq"/>
        </authorList>
    </citation>
    <scope>IDENTIFICATION</scope>
</reference>
<dbReference type="GO" id="GO:0010792">
    <property type="term" value="P:DNA double-strand break processing involved in repair via single-strand annealing"/>
    <property type="evidence" value="ECO:0007669"/>
    <property type="project" value="TreeGrafter"/>
</dbReference>
<feature type="region of interest" description="Disordered" evidence="5">
    <location>
        <begin position="291"/>
        <end position="345"/>
    </location>
</feature>
<evidence type="ECO:0000256" key="5">
    <source>
        <dbReference type="SAM" id="MobiDB-lite"/>
    </source>
</evidence>
<feature type="compositionally biased region" description="Basic and acidic residues" evidence="5">
    <location>
        <begin position="231"/>
        <end position="242"/>
    </location>
</feature>
<evidence type="ECO:0000313" key="8">
    <source>
        <dbReference type="RefSeq" id="XP_039124256.1"/>
    </source>
</evidence>
<feature type="domain" description="DNA endonuclease activator Ctp1 C-terminal" evidence="6">
    <location>
        <begin position="457"/>
        <end position="483"/>
    </location>
</feature>
<dbReference type="Pfam" id="PF08573">
    <property type="entry name" value="SAE2"/>
    <property type="match status" value="1"/>
</dbReference>
<feature type="coiled-coil region" evidence="4">
    <location>
        <begin position="81"/>
        <end position="185"/>
    </location>
</feature>
<evidence type="ECO:0000256" key="1">
    <source>
        <dbReference type="ARBA" id="ARBA00004123"/>
    </source>
</evidence>
<dbReference type="InterPro" id="IPR033316">
    <property type="entry name" value="RBBP8-like"/>
</dbReference>
<keyword evidence="2" id="KW-0227">DNA damage</keyword>
<dbReference type="GO" id="GO:0003684">
    <property type="term" value="F:damaged DNA binding"/>
    <property type="evidence" value="ECO:0007669"/>
    <property type="project" value="TreeGrafter"/>
</dbReference>
<dbReference type="InterPro" id="IPR013882">
    <property type="entry name" value="Ctp1_C"/>
</dbReference>
<evidence type="ECO:0000313" key="7">
    <source>
        <dbReference type="Proteomes" id="UP001515500"/>
    </source>
</evidence>
<gene>
    <name evidence="8" type="primary">LOC120260762</name>
</gene>
<name>A0AB40BAF0_DIOCR</name>
<keyword evidence="3" id="KW-0539">Nucleus</keyword>
<proteinExistence type="predicted"/>
<evidence type="ECO:0000256" key="3">
    <source>
        <dbReference type="ARBA" id="ARBA00023242"/>
    </source>
</evidence>
<keyword evidence="4" id="KW-0175">Coiled coil</keyword>
<feature type="region of interest" description="Disordered" evidence="5">
    <location>
        <begin position="223"/>
        <end position="248"/>
    </location>
</feature>
<dbReference type="PANTHER" id="PTHR15107">
    <property type="entry name" value="RETINOBLASTOMA BINDING PROTEIN 8"/>
    <property type="match status" value="1"/>
</dbReference>
<comment type="subcellular location">
    <subcellularLocation>
        <location evidence="1">Nucleus</location>
    </subcellularLocation>
</comment>
<dbReference type="RefSeq" id="XP_039124256.1">
    <property type="nucleotide sequence ID" value="XM_039268322.1"/>
</dbReference>
<accession>A0AB40BAF0</accession>
<organism evidence="7 8">
    <name type="scientific">Dioscorea cayennensis subsp. rotundata</name>
    <name type="common">White Guinea yam</name>
    <name type="synonym">Dioscorea rotundata</name>
    <dbReference type="NCBI Taxonomy" id="55577"/>
    <lineage>
        <taxon>Eukaryota</taxon>
        <taxon>Viridiplantae</taxon>
        <taxon>Streptophyta</taxon>
        <taxon>Embryophyta</taxon>
        <taxon>Tracheophyta</taxon>
        <taxon>Spermatophyta</taxon>
        <taxon>Magnoliopsida</taxon>
        <taxon>Liliopsida</taxon>
        <taxon>Dioscoreales</taxon>
        <taxon>Dioscoreaceae</taxon>
        <taxon>Dioscorea</taxon>
    </lineage>
</organism>
<dbReference type="GeneID" id="120260762"/>
<dbReference type="PANTHER" id="PTHR15107:SF0">
    <property type="entry name" value="DNA ENDONUCLEASE ACTIVATOR CTP1 C-TERMINAL DOMAIN-CONTAINING PROTEIN"/>
    <property type="match status" value="1"/>
</dbReference>
<dbReference type="Proteomes" id="UP001515500">
    <property type="component" value="Chromosome 5"/>
</dbReference>
<sequence>MCVCLDMEGDMKSLAEFEDSIDLDDSKYLCGLSTILVASIQELKDRVSQIEFIFCSQLFPNFQSRSSLLHKKLIQTKKAAEDEWRKKENSLLNQIEEIRLEKQLAQEQIQQMNILLEESKTRLMGTEQSLSVSESEKKQLLDKLEVLESKEEIIAELKEQLRQKSTELSKEKELQERLLQQIELKDNQLAIEQKKRRCLYEGYNTKYKQLKSQYNFVVRKTGFTIENNPSPDKKEDEKDLHKPPMNKRSFQDCRYKDEETMQCASKPSAQKIEISLQEKLVNTGDLIKMKKSDGDSCIKSRSSSGTFPATNSTTNAQSKQISASSCWKNTRARQEPGGVDPHDDFLDTPMELLRNSKKGEEEVQDLPNEMDLNNSDDETQDIKEEPLIHDHPQNASVLKPVTKDNFKFVEPVRKKTERDNLKGIECKQCKKFYDAVLPNNGDQCHDKAGGYNGTRCEHQEGVSRHRYRYAPPLTPEGFWNIGFDSEK</sequence>
<dbReference type="AlphaFoldDB" id="A0AB40BAF0"/>
<evidence type="ECO:0000256" key="4">
    <source>
        <dbReference type="SAM" id="Coils"/>
    </source>
</evidence>
<protein>
    <submittedName>
        <fullName evidence="8">Protein gamma response 1 isoform X1</fullName>
    </submittedName>
</protein>
<keyword evidence="7" id="KW-1185">Reference proteome</keyword>